<sequence>MTSSRLYIRTTHSKVNRFYLTKPAPISIVRDPVNNRIAIAPCSIETCANDLYSNTKKDILVCLNSAADIVHRDLLIYRIAGILFCHTAPEPFGGAKSHPGYWAYNGSTTRELLEFIVTVSYQSYWEWKGRFGIDAVVKSVNHALDLHDLIGRNKNETDELVLRGMNRSGAVKLYAIPLHLQYSGEIPGEITAVYFNARETQSRVEKKSM</sequence>
<accession>A0AAD5XIU5</accession>
<dbReference type="AlphaFoldDB" id="A0AAD5XIU5"/>
<comment type="caution">
    <text evidence="1">The sequence shown here is derived from an EMBL/GenBank/DDBJ whole genome shotgun (WGS) entry which is preliminary data.</text>
</comment>
<evidence type="ECO:0000313" key="2">
    <source>
        <dbReference type="Proteomes" id="UP001211907"/>
    </source>
</evidence>
<dbReference type="EMBL" id="JADGJH010000579">
    <property type="protein sequence ID" value="KAJ3126035.1"/>
    <property type="molecule type" value="Genomic_DNA"/>
</dbReference>
<organism evidence="1 2">
    <name type="scientific">Physocladia obscura</name>
    <dbReference type="NCBI Taxonomy" id="109957"/>
    <lineage>
        <taxon>Eukaryota</taxon>
        <taxon>Fungi</taxon>
        <taxon>Fungi incertae sedis</taxon>
        <taxon>Chytridiomycota</taxon>
        <taxon>Chytridiomycota incertae sedis</taxon>
        <taxon>Chytridiomycetes</taxon>
        <taxon>Chytridiales</taxon>
        <taxon>Chytriomycetaceae</taxon>
        <taxon>Physocladia</taxon>
    </lineage>
</organism>
<proteinExistence type="predicted"/>
<dbReference type="Proteomes" id="UP001211907">
    <property type="component" value="Unassembled WGS sequence"/>
</dbReference>
<reference evidence="1" key="1">
    <citation type="submission" date="2020-05" db="EMBL/GenBank/DDBJ databases">
        <title>Phylogenomic resolution of chytrid fungi.</title>
        <authorList>
            <person name="Stajich J.E."/>
            <person name="Amses K."/>
            <person name="Simmons R."/>
            <person name="Seto K."/>
            <person name="Myers J."/>
            <person name="Bonds A."/>
            <person name="Quandt C.A."/>
            <person name="Barry K."/>
            <person name="Liu P."/>
            <person name="Grigoriev I."/>
            <person name="Longcore J.E."/>
            <person name="James T.Y."/>
        </authorList>
    </citation>
    <scope>NUCLEOTIDE SEQUENCE</scope>
    <source>
        <strain evidence="1">JEL0513</strain>
    </source>
</reference>
<keyword evidence="2" id="KW-1185">Reference proteome</keyword>
<evidence type="ECO:0000313" key="1">
    <source>
        <dbReference type="EMBL" id="KAJ3126035.1"/>
    </source>
</evidence>
<protein>
    <submittedName>
        <fullName evidence="1">Uncharacterized protein</fullName>
    </submittedName>
</protein>
<name>A0AAD5XIU5_9FUNG</name>
<gene>
    <name evidence="1" type="ORF">HK100_010468</name>
</gene>